<dbReference type="Pfam" id="PF11706">
    <property type="entry name" value="zf-CGNR"/>
    <property type="match status" value="1"/>
</dbReference>
<dbReference type="InterPro" id="IPR023286">
    <property type="entry name" value="ABATE_dom_sf"/>
</dbReference>
<evidence type="ECO:0000259" key="1">
    <source>
        <dbReference type="Pfam" id="PF11706"/>
    </source>
</evidence>
<gene>
    <name evidence="2" type="ORF">PPIS_b0595</name>
</gene>
<dbReference type="Pfam" id="PF07336">
    <property type="entry name" value="ABATE"/>
    <property type="match status" value="1"/>
</dbReference>
<dbReference type="InterPro" id="IPR021005">
    <property type="entry name" value="Znf_CGNR"/>
</dbReference>
<sequence length="188" mass="21596">MNQPYFLANNLVLDFINSEYGTSDEYHDYLSDDESTVAWLKSAGCLPTDYSEVPLGISEKAKKLRTVSREMIDSAISAVEYDPVFLNNLLDRGKPAEYIEWDNTSNNFKRIKQRKNNNIESLLEPIGNSLATLLCSEEIRSIRQCEAHDCTLVFLDKTKSHRRRWCSMSLCGNRKKVAAFRSRKQQSD</sequence>
<proteinExistence type="predicted"/>
<organism evidence="2 3">
    <name type="scientific">Pseudoalteromonas piscicida</name>
    <dbReference type="NCBI Taxonomy" id="43662"/>
    <lineage>
        <taxon>Bacteria</taxon>
        <taxon>Pseudomonadati</taxon>
        <taxon>Pseudomonadota</taxon>
        <taxon>Gammaproteobacteria</taxon>
        <taxon>Alteromonadales</taxon>
        <taxon>Pseudoalteromonadaceae</taxon>
        <taxon>Pseudoalteromonas</taxon>
    </lineage>
</organism>
<dbReference type="SUPFAM" id="SSF160904">
    <property type="entry name" value="Jann2411-like"/>
    <property type="match status" value="1"/>
</dbReference>
<dbReference type="Gene3D" id="1.10.3300.10">
    <property type="entry name" value="Jann2411-like domain"/>
    <property type="match status" value="1"/>
</dbReference>
<evidence type="ECO:0000313" key="3">
    <source>
        <dbReference type="Proteomes" id="UP000016521"/>
    </source>
</evidence>
<evidence type="ECO:0000313" key="2">
    <source>
        <dbReference type="EMBL" id="ATD09726.1"/>
    </source>
</evidence>
<dbReference type="EMBL" id="CP011925">
    <property type="protein sequence ID" value="ATD09726.1"/>
    <property type="molecule type" value="Genomic_DNA"/>
</dbReference>
<dbReference type="RefSeq" id="WP_010369726.1">
    <property type="nucleotide sequence ID" value="NZ_CP011925.1"/>
</dbReference>
<keyword evidence="3" id="KW-1185">Reference proteome</keyword>
<reference evidence="2 3" key="1">
    <citation type="submission" date="2015-06" db="EMBL/GenBank/DDBJ databases">
        <authorList>
            <person name="Xie B.-B."/>
            <person name="Rong J.-C."/>
            <person name="Qin Q.-L."/>
            <person name="Zhang Y.-Z."/>
        </authorList>
    </citation>
    <scope>NUCLEOTIDE SEQUENCE [LARGE SCALE GENOMIC DNA]</scope>
    <source>
        <strain evidence="2 3">JCM 20779</strain>
    </source>
</reference>
<dbReference type="Proteomes" id="UP000016521">
    <property type="component" value="Chromosome II"/>
</dbReference>
<dbReference type="PANTHER" id="PTHR35525">
    <property type="entry name" value="BLL6575 PROTEIN"/>
    <property type="match status" value="1"/>
</dbReference>
<feature type="domain" description="Zinc finger CGNR" evidence="1">
    <location>
        <begin position="142"/>
        <end position="184"/>
    </location>
</feature>
<dbReference type="PANTHER" id="PTHR35525:SF3">
    <property type="entry name" value="BLL6575 PROTEIN"/>
    <property type="match status" value="1"/>
</dbReference>
<accession>A0ABN5CLS2</accession>
<dbReference type="InterPro" id="IPR010852">
    <property type="entry name" value="ABATE"/>
</dbReference>
<name>A0ABN5CLS2_PSEO7</name>
<protein>
    <recommendedName>
        <fullName evidence="1">Zinc finger CGNR domain-containing protein</fullName>
    </recommendedName>
</protein>